<evidence type="ECO:0000256" key="2">
    <source>
        <dbReference type="ARBA" id="ARBA00022617"/>
    </source>
</evidence>
<gene>
    <name evidence="8" type="ORF">POL67_19655</name>
</gene>
<evidence type="ECO:0000313" key="8">
    <source>
        <dbReference type="EMBL" id="MDC0743552.1"/>
    </source>
</evidence>
<comment type="similarity">
    <text evidence="1 7">Belongs to the cytochrome P450 family.</text>
</comment>
<protein>
    <submittedName>
        <fullName evidence="8">Cytochrome P450</fullName>
    </submittedName>
</protein>
<dbReference type="RefSeq" id="WP_271919199.1">
    <property type="nucleotide sequence ID" value="NZ_JAQNDO010000001.1"/>
</dbReference>
<dbReference type="InterPro" id="IPR002401">
    <property type="entry name" value="Cyt_P450_E_grp-I"/>
</dbReference>
<evidence type="ECO:0000256" key="1">
    <source>
        <dbReference type="ARBA" id="ARBA00010617"/>
    </source>
</evidence>
<evidence type="ECO:0000256" key="4">
    <source>
        <dbReference type="ARBA" id="ARBA00023002"/>
    </source>
</evidence>
<dbReference type="EMBL" id="JAQNDO010000001">
    <property type="protein sequence ID" value="MDC0743552.1"/>
    <property type="molecule type" value="Genomic_DNA"/>
</dbReference>
<evidence type="ECO:0000256" key="7">
    <source>
        <dbReference type="RuleBase" id="RU000461"/>
    </source>
</evidence>
<dbReference type="PANTHER" id="PTHR24291">
    <property type="entry name" value="CYTOCHROME P450 FAMILY 4"/>
    <property type="match status" value="1"/>
</dbReference>
<dbReference type="PRINTS" id="PR00385">
    <property type="entry name" value="P450"/>
</dbReference>
<dbReference type="Proteomes" id="UP001221411">
    <property type="component" value="Unassembled WGS sequence"/>
</dbReference>
<name>A0ABT5ENX7_9BACT</name>
<proteinExistence type="inferred from homology"/>
<comment type="caution">
    <text evidence="8">The sequence shown here is derived from an EMBL/GenBank/DDBJ whole genome shotgun (WGS) entry which is preliminary data.</text>
</comment>
<dbReference type="InterPro" id="IPR036396">
    <property type="entry name" value="Cyt_P450_sf"/>
</dbReference>
<dbReference type="InterPro" id="IPR001128">
    <property type="entry name" value="Cyt_P450"/>
</dbReference>
<organism evidence="8 9">
    <name type="scientific">Polyangium mundeleinium</name>
    <dbReference type="NCBI Taxonomy" id="2995306"/>
    <lineage>
        <taxon>Bacteria</taxon>
        <taxon>Pseudomonadati</taxon>
        <taxon>Myxococcota</taxon>
        <taxon>Polyangia</taxon>
        <taxon>Polyangiales</taxon>
        <taxon>Polyangiaceae</taxon>
        <taxon>Polyangium</taxon>
    </lineage>
</organism>
<keyword evidence="4 7" id="KW-0560">Oxidoreductase</keyword>
<dbReference type="SUPFAM" id="SSF48264">
    <property type="entry name" value="Cytochrome P450"/>
    <property type="match status" value="1"/>
</dbReference>
<evidence type="ECO:0000256" key="3">
    <source>
        <dbReference type="ARBA" id="ARBA00022723"/>
    </source>
</evidence>
<dbReference type="Gene3D" id="1.10.630.10">
    <property type="entry name" value="Cytochrome P450"/>
    <property type="match status" value="1"/>
</dbReference>
<keyword evidence="5 7" id="KW-0408">Iron</keyword>
<keyword evidence="3 7" id="KW-0479">Metal-binding</keyword>
<reference evidence="8 9" key="1">
    <citation type="submission" date="2022-11" db="EMBL/GenBank/DDBJ databases">
        <title>Minimal conservation of predation-associated metabolite biosynthetic gene clusters underscores biosynthetic potential of Myxococcota including descriptions for ten novel species: Archangium lansinium sp. nov., Myxococcus landrumus sp. nov., Nannocystis bai.</title>
        <authorList>
            <person name="Ahearne A."/>
            <person name="Stevens C."/>
            <person name="Dowd S."/>
        </authorList>
    </citation>
    <scope>NUCLEOTIDE SEQUENCE [LARGE SCALE GENOMIC DNA]</scope>
    <source>
        <strain evidence="8 9">RJM3</strain>
    </source>
</reference>
<sequence length="484" mass="53823">MTMNITAIPVLSGSRGLLGHVAEMREDRLTLLRRAARELDDIGRLRFLHRHVLLLNTPALVHEVLVEKAKSFDKPLATRVSLTPLVGDGLLSSKTDTRWRRRRRIVAPLFSHAESARFGEVMVHSAVQVASRWNEGAVIPVMREATRIAMAVITACLFSTEDLELADTISKPLTGALEWTGHYGTSPAMMGQLVAHNLLRGLSRRLDGSAAARLEKLGAWLEQPFLVPGARTSAMRADLARIEERLLPLVTARRAAGGTKSDLLELLLRACEQEGHLSDRELRDEVVTFFVAGNETTASGITWALSLLDRNPAVLSALEREVDALGGRRPTVEDLPRLALCAQAFKEALRLYPPIYLFARESVEDVVIGRYHVPAGTSVYIAPYMIHRDPALYPDPERFDPARFTPEAEAARPRLAWMPFGAGPRVCVGAAFAHLEGTLVLATLLQRFRFERVEDRPVDPLPFITLRPAWDLPMRVRRREPIPG</sequence>
<dbReference type="PROSITE" id="PS00086">
    <property type="entry name" value="CYTOCHROME_P450"/>
    <property type="match status" value="1"/>
</dbReference>
<dbReference type="Pfam" id="PF00067">
    <property type="entry name" value="p450"/>
    <property type="match status" value="2"/>
</dbReference>
<keyword evidence="6 7" id="KW-0503">Monooxygenase</keyword>
<evidence type="ECO:0000256" key="5">
    <source>
        <dbReference type="ARBA" id="ARBA00023004"/>
    </source>
</evidence>
<dbReference type="PANTHER" id="PTHR24291:SF50">
    <property type="entry name" value="BIFUNCTIONAL ALBAFLAVENONE MONOOXYGENASE_TERPENE SYNTHASE"/>
    <property type="match status" value="1"/>
</dbReference>
<accession>A0ABT5ENX7</accession>
<evidence type="ECO:0000256" key="6">
    <source>
        <dbReference type="ARBA" id="ARBA00023033"/>
    </source>
</evidence>
<dbReference type="PRINTS" id="PR00463">
    <property type="entry name" value="EP450I"/>
</dbReference>
<keyword evidence="9" id="KW-1185">Reference proteome</keyword>
<keyword evidence="2 7" id="KW-0349">Heme</keyword>
<evidence type="ECO:0000313" key="9">
    <source>
        <dbReference type="Proteomes" id="UP001221411"/>
    </source>
</evidence>
<dbReference type="InterPro" id="IPR017972">
    <property type="entry name" value="Cyt_P450_CS"/>
</dbReference>
<dbReference type="InterPro" id="IPR050196">
    <property type="entry name" value="Cytochrome_P450_Monoox"/>
</dbReference>